<dbReference type="EMBL" id="WMQE01000008">
    <property type="protein sequence ID" value="MTK20763.1"/>
    <property type="molecule type" value="Genomic_DNA"/>
</dbReference>
<dbReference type="AlphaFoldDB" id="A0A173R4Z7"/>
<gene>
    <name evidence="1" type="ORF">GMA92_04835</name>
</gene>
<dbReference type="GeneID" id="60059949"/>
<sequence length="188" mass="22391">MLRINRTFLLVYDSLIAFAFMLRYILIGPVLFNSTWCFWLTLVVVTVVLIGLSYLTFCHPTPLEIVAYHVNLIMRHRVDENNDEDYNEKNKTYLSNRFIQSANYQFFYYGNCCAKTDQYRQMKIKLALGQQTFNQISIIIKTVDEQYIRFNLIKQTESPLIAFLYHWEVDQIEYSDKETFDQMVKGLI</sequence>
<name>A0A173R4Z7_9FIRM</name>
<proteinExistence type="predicted"/>
<dbReference type="Proteomes" id="UP000487649">
    <property type="component" value="Unassembled WGS sequence"/>
</dbReference>
<reference evidence="1 2" key="1">
    <citation type="journal article" date="2019" name="Nat. Med.">
        <title>A library of human gut bacterial isolates paired with longitudinal multiomics data enables mechanistic microbiome research.</title>
        <authorList>
            <person name="Poyet M."/>
            <person name="Groussin M."/>
            <person name="Gibbons S.M."/>
            <person name="Avila-Pacheco J."/>
            <person name="Jiang X."/>
            <person name="Kearney S.M."/>
            <person name="Perrotta A.R."/>
            <person name="Berdy B."/>
            <person name="Zhao S."/>
            <person name="Lieberman T.D."/>
            <person name="Swanson P.K."/>
            <person name="Smith M."/>
            <person name="Roesemann S."/>
            <person name="Alexander J.E."/>
            <person name="Rich S.A."/>
            <person name="Livny J."/>
            <person name="Vlamakis H."/>
            <person name="Clish C."/>
            <person name="Bullock K."/>
            <person name="Deik A."/>
            <person name="Scott J."/>
            <person name="Pierce K.A."/>
            <person name="Xavier R.J."/>
            <person name="Alm E.J."/>
        </authorList>
    </citation>
    <scope>NUCLEOTIDE SEQUENCE [LARGE SCALE GENOMIC DNA]</scope>
    <source>
        <strain evidence="1 2">BIOML-A198</strain>
    </source>
</reference>
<evidence type="ECO:0000313" key="1">
    <source>
        <dbReference type="EMBL" id="MTK20763.1"/>
    </source>
</evidence>
<comment type="caution">
    <text evidence="1">The sequence shown here is derived from an EMBL/GenBank/DDBJ whole genome shotgun (WGS) entry which is preliminary data.</text>
</comment>
<accession>A0A173R4Z7</accession>
<dbReference type="RefSeq" id="WP_006785041.1">
    <property type="nucleotide sequence ID" value="NZ_CABJBH010000013.1"/>
</dbReference>
<organism evidence="1 2">
    <name type="scientific">Turicibacter sanguinis</name>
    <dbReference type="NCBI Taxonomy" id="154288"/>
    <lineage>
        <taxon>Bacteria</taxon>
        <taxon>Bacillati</taxon>
        <taxon>Bacillota</taxon>
        <taxon>Erysipelotrichia</taxon>
        <taxon>Erysipelotrichales</taxon>
        <taxon>Turicibacteraceae</taxon>
        <taxon>Turicibacter</taxon>
    </lineage>
</organism>
<protein>
    <submittedName>
        <fullName evidence="1">Uncharacterized protein</fullName>
    </submittedName>
</protein>
<dbReference type="OrthoDB" id="1653058at2"/>
<evidence type="ECO:0000313" key="2">
    <source>
        <dbReference type="Proteomes" id="UP000487649"/>
    </source>
</evidence>